<name>A0A645H644_9ZZZZ</name>
<evidence type="ECO:0000313" key="2">
    <source>
        <dbReference type="EMBL" id="MPN34455.1"/>
    </source>
</evidence>
<dbReference type="GO" id="GO:0004354">
    <property type="term" value="F:glutamate dehydrogenase (NADP+) activity"/>
    <property type="evidence" value="ECO:0007669"/>
    <property type="project" value="UniProtKB-EC"/>
</dbReference>
<sequence>MTNIFKSCDDAAKEYGIPGNYLAGANIAGFLKVAKAMMAQGAV</sequence>
<organism evidence="2">
    <name type="scientific">bioreactor metagenome</name>
    <dbReference type="NCBI Taxonomy" id="1076179"/>
    <lineage>
        <taxon>unclassified sequences</taxon>
        <taxon>metagenomes</taxon>
        <taxon>ecological metagenomes</taxon>
    </lineage>
</organism>
<dbReference type="InterPro" id="IPR036291">
    <property type="entry name" value="NAD(P)-bd_dom_sf"/>
</dbReference>
<dbReference type="EC" id="1.4.1.4" evidence="2"/>
<dbReference type="EMBL" id="VSSQ01087505">
    <property type="protein sequence ID" value="MPN34455.1"/>
    <property type="molecule type" value="Genomic_DNA"/>
</dbReference>
<dbReference type="Pfam" id="PF00208">
    <property type="entry name" value="ELFV_dehydrog"/>
    <property type="match status" value="1"/>
</dbReference>
<feature type="domain" description="Glutamate/phenylalanine/leucine/valine/L-tryptophan dehydrogenase C-terminal" evidence="1">
    <location>
        <begin position="1"/>
        <end position="41"/>
    </location>
</feature>
<reference evidence="2" key="1">
    <citation type="submission" date="2019-08" db="EMBL/GenBank/DDBJ databases">
        <authorList>
            <person name="Kucharzyk K."/>
            <person name="Murdoch R.W."/>
            <person name="Higgins S."/>
            <person name="Loffler F."/>
        </authorList>
    </citation>
    <scope>NUCLEOTIDE SEQUENCE</scope>
</reference>
<proteinExistence type="predicted"/>
<evidence type="ECO:0000259" key="1">
    <source>
        <dbReference type="Pfam" id="PF00208"/>
    </source>
</evidence>
<comment type="caution">
    <text evidence="2">The sequence shown here is derived from an EMBL/GenBank/DDBJ whole genome shotgun (WGS) entry which is preliminary data.</text>
</comment>
<dbReference type="SUPFAM" id="SSF51735">
    <property type="entry name" value="NAD(P)-binding Rossmann-fold domains"/>
    <property type="match status" value="1"/>
</dbReference>
<keyword evidence="2" id="KW-0560">Oxidoreductase</keyword>
<gene>
    <name evidence="2" type="primary">gdh_42</name>
    <name evidence="2" type="ORF">SDC9_181948</name>
</gene>
<dbReference type="GO" id="GO:0006520">
    <property type="term" value="P:amino acid metabolic process"/>
    <property type="evidence" value="ECO:0007669"/>
    <property type="project" value="InterPro"/>
</dbReference>
<protein>
    <submittedName>
        <fullName evidence="2">NADP-specific glutamate dehydrogenase</fullName>
        <ecNumber evidence="2">1.4.1.4</ecNumber>
    </submittedName>
</protein>
<dbReference type="AlphaFoldDB" id="A0A645H644"/>
<dbReference type="InterPro" id="IPR006096">
    <property type="entry name" value="Glu/Leu/Phe/Val/Trp_DH_C"/>
</dbReference>
<accession>A0A645H644</accession>
<dbReference type="Gene3D" id="1.10.285.10">
    <property type="entry name" value="Glutamate Dehydrogenase, chain A, domain 3"/>
    <property type="match status" value="1"/>
</dbReference>